<accession>A0A4R2REX2</accession>
<dbReference type="PROSITE" id="PS51257">
    <property type="entry name" value="PROKAR_LIPOPROTEIN"/>
    <property type="match status" value="1"/>
</dbReference>
<keyword evidence="3" id="KW-1185">Reference proteome</keyword>
<organism evidence="2 3">
    <name type="scientific">Baia soyae</name>
    <dbReference type="NCBI Taxonomy" id="1544746"/>
    <lineage>
        <taxon>Bacteria</taxon>
        <taxon>Bacillati</taxon>
        <taxon>Bacillota</taxon>
        <taxon>Bacilli</taxon>
        <taxon>Bacillales</taxon>
        <taxon>Thermoactinomycetaceae</taxon>
        <taxon>Baia</taxon>
    </lineage>
</organism>
<dbReference type="RefSeq" id="WP_131850007.1">
    <property type="nucleotide sequence ID" value="NZ_SLXV01000067.1"/>
</dbReference>
<proteinExistence type="predicted"/>
<sequence>MKRFLLVFVSALLVTGCSTIKGDLPNDRFVQPVPKQAPSSIVLQLDSPSIGDVVVSDDGEYAYVALSTDKGKSLSNEIHKIHLRSKKRESIFKSDYKAATIGELQVNANWMVWSESRDQGSGEMVWARNQKTGVKKKIYQQRDDDINHIRRLSTLVGDSVIMAYETQSNKHVEVKRIDLNTFKEKDLVQYAYSDKSHDIKMDGEQDRLIWTDFKDGTGMFQLYDLKSGKQSTITDGLKGWRPGYVRAFNQEKVLFQKSEDMDSGNATVFLYDLNKKTETLVIKGTEVNQQASLDGNSLFFTNESGGVEVVTVEKGAIQKWTTPHAKEGNIDSLYTSKGYFMIERNQEKEGRSVSTSLEFFKVSDYVKACTPSS</sequence>
<dbReference type="OrthoDB" id="2729595at2"/>
<reference evidence="2 3" key="1">
    <citation type="submission" date="2019-03" db="EMBL/GenBank/DDBJ databases">
        <title>Genomic Encyclopedia of Type Strains, Phase IV (KMG-IV): sequencing the most valuable type-strain genomes for metagenomic binning, comparative biology and taxonomic classification.</title>
        <authorList>
            <person name="Goeker M."/>
        </authorList>
    </citation>
    <scope>NUCLEOTIDE SEQUENCE [LARGE SCALE GENOMIC DNA]</scope>
    <source>
        <strain evidence="2 3">DSM 46831</strain>
    </source>
</reference>
<evidence type="ECO:0000313" key="2">
    <source>
        <dbReference type="EMBL" id="TCP60819.1"/>
    </source>
</evidence>
<evidence type="ECO:0008006" key="4">
    <source>
        <dbReference type="Google" id="ProtNLM"/>
    </source>
</evidence>
<keyword evidence="1" id="KW-0732">Signal</keyword>
<dbReference type="EMBL" id="SLXV01000067">
    <property type="protein sequence ID" value="TCP60819.1"/>
    <property type="molecule type" value="Genomic_DNA"/>
</dbReference>
<comment type="caution">
    <text evidence="2">The sequence shown here is derived from an EMBL/GenBank/DDBJ whole genome shotgun (WGS) entry which is preliminary data.</text>
</comment>
<evidence type="ECO:0000256" key="1">
    <source>
        <dbReference type="ARBA" id="ARBA00022729"/>
    </source>
</evidence>
<evidence type="ECO:0000313" key="3">
    <source>
        <dbReference type="Proteomes" id="UP000294746"/>
    </source>
</evidence>
<dbReference type="Pfam" id="PF08139">
    <property type="entry name" value="LPAM_1"/>
    <property type="match status" value="1"/>
</dbReference>
<gene>
    <name evidence="2" type="ORF">EDD57_1672</name>
</gene>
<dbReference type="Proteomes" id="UP000294746">
    <property type="component" value="Unassembled WGS sequence"/>
</dbReference>
<dbReference type="InterPro" id="IPR012640">
    <property type="entry name" value="Membr_lipoprot_lipid_attach_CS"/>
</dbReference>
<name>A0A4R2REX2_9BACL</name>
<dbReference type="SUPFAM" id="SSF82171">
    <property type="entry name" value="DPP6 N-terminal domain-like"/>
    <property type="match status" value="1"/>
</dbReference>
<dbReference type="AlphaFoldDB" id="A0A4R2REX2"/>
<protein>
    <recommendedName>
        <fullName evidence="4">WD40 repeat protein</fullName>
    </recommendedName>
</protein>